<proteinExistence type="predicted"/>
<protein>
    <submittedName>
        <fullName evidence="2">Uncharacterized protein</fullName>
    </submittedName>
</protein>
<gene>
    <name evidence="2" type="ORF">CPT_Menlow_134</name>
</gene>
<evidence type="ECO:0000313" key="2">
    <source>
        <dbReference type="EMBL" id="AUG87835.1"/>
    </source>
</evidence>
<sequence length="925" mass="102676">MSTPNFLDFMKERDQLDEAFNSAPYELTMGKKNAGDVFFTFIDEDDKEYRIQFYTPQGLGKNVRQVFIGQKRGSVYPDAIARFKNPMRVIASMIEATKQFMATPLGKTIDGYAVNFSKKALDRGMTLIPKIIRQSGLKQKLNVMDLTYAPVPDRGYVWLVKKGKDPAQVFDGPKMQGITWDDPDKVGDVPVQNNTPDVGASSSVDDSNGWKLTSNGDQPMLIWVGKERGRMNTANIAPHYNEPGVYVGAYMNEKSVRGQSADFIARQLKLPQVPISILNDFTTASTKFWKGSQQKSAPADSNTTIGARGVGTGAGSSEIEVNREWYNSSDTGLELKSGRDPIRGNYVRLMSGSKEVAAFYGYNFDKYPDGAEVSWNMKRGFTNQDLVGASMTKQKKGMYDQYTFKKGAQIILVVDVDTSNDTGNDTGDELTKSKWLNLLNYIGYSKAAGGKLFGDDEYIKNFVKDRYKLTLSIARRNQSVQMSVNAWNATAEKWVAFPPSVGVLENVDISDPKRFPKIIDDFVQTATDYVEKNLENVVVGWYNKTAPAGQPVLEFREKSGMYGGGINVIPSSGTPVYGVYYGASSKLRSFAEVSGSDLGVLAKTLKLPPIPSGVAKEFTKAATAWWKQKNITPPNTDSGEQSVLDNLKIPRNATVFGETVNGMSITWSGINFPETGKYGGAVLTTNVTCYYDKDKVAFTPMISQKGRLLNNPKTYELPLKKTIVQAVIDEISSKMEILSRNMQTLKSTSYNPKQVFLDDIVVDNNGSVLWRGHDMADRRTTEFMLGILNDENSRLEKEGGKGKTAADLATYAASIEESAPKGRDLDWQVYLTNNGNSLQVDWEITFRRNTRVGAMKEFSAQVYRGNRYLEDVYADAKSRGYAPEQPNLMAMSDAQRSDDMAMMNGEDAYSEYEQSIGGSLKINLK</sequence>
<dbReference type="Proteomes" id="UP000241701">
    <property type="component" value="Segment"/>
</dbReference>
<organism evidence="2 3">
    <name type="scientific">Klebsiella phage Menlow</name>
    <dbReference type="NCBI Taxonomy" id="2054273"/>
    <lineage>
        <taxon>Viruses</taxon>
        <taxon>Duplodnaviria</taxon>
        <taxon>Heunggongvirae</taxon>
        <taxon>Uroviricota</taxon>
        <taxon>Caudoviricetes</taxon>
        <taxon>Pantevenvirales</taxon>
        <taxon>Ackermannviridae</taxon>
        <taxon>Taipeivirus</taxon>
        <taxon>Taipeivirus menlow</taxon>
    </lineage>
</organism>
<name>A0A2H5BNI0_9CAUD</name>
<reference evidence="3" key="1">
    <citation type="submission" date="2017-11" db="EMBL/GenBank/DDBJ databases">
        <title>Complete Genome of Klebsiella pneumoniae Myophage Menlow.</title>
        <authorList>
            <person name="Newkirk H.N."/>
            <person name="Lessor L."/>
            <person name="Liu M."/>
        </authorList>
    </citation>
    <scope>NUCLEOTIDE SEQUENCE [LARGE SCALE GENOMIC DNA]</scope>
</reference>
<evidence type="ECO:0000313" key="3">
    <source>
        <dbReference type="Proteomes" id="UP000241701"/>
    </source>
</evidence>
<dbReference type="EMBL" id="MG428990">
    <property type="protein sequence ID" value="AUG87835.1"/>
    <property type="molecule type" value="Genomic_DNA"/>
</dbReference>
<feature type="region of interest" description="Disordered" evidence="1">
    <location>
        <begin position="292"/>
        <end position="315"/>
    </location>
</feature>
<keyword evidence="3" id="KW-1185">Reference proteome</keyword>
<feature type="compositionally biased region" description="Polar residues" evidence="1">
    <location>
        <begin position="292"/>
        <end position="305"/>
    </location>
</feature>
<evidence type="ECO:0000256" key="1">
    <source>
        <dbReference type="SAM" id="MobiDB-lite"/>
    </source>
</evidence>
<accession>A0A2H5BNI0</accession>